<gene>
    <name evidence="1" type="ORF">K5I29_04415</name>
</gene>
<accession>A0ABY6M492</accession>
<protein>
    <recommendedName>
        <fullName evidence="3">Cytochrome c domain-containing protein</fullName>
    </recommendedName>
</protein>
<evidence type="ECO:0000313" key="2">
    <source>
        <dbReference type="Proteomes" id="UP001163328"/>
    </source>
</evidence>
<dbReference type="Proteomes" id="UP001163328">
    <property type="component" value="Chromosome"/>
</dbReference>
<dbReference type="PROSITE" id="PS51257">
    <property type="entry name" value="PROKAR_LIPOPROTEIN"/>
    <property type="match status" value="1"/>
</dbReference>
<organism evidence="1 2">
    <name type="scientific">Flavobacterium agricola</name>
    <dbReference type="NCBI Taxonomy" id="2870839"/>
    <lineage>
        <taxon>Bacteria</taxon>
        <taxon>Pseudomonadati</taxon>
        <taxon>Bacteroidota</taxon>
        <taxon>Flavobacteriia</taxon>
        <taxon>Flavobacteriales</taxon>
        <taxon>Flavobacteriaceae</taxon>
        <taxon>Flavobacterium</taxon>
    </lineage>
</organism>
<reference evidence="1" key="1">
    <citation type="submission" date="2021-08" db="EMBL/GenBank/DDBJ databases">
        <title>Flavobacterium sp. strain CC-SYL302.</title>
        <authorList>
            <person name="Lin S.-Y."/>
            <person name="Lee T.-H."/>
            <person name="Young C.-C."/>
        </authorList>
    </citation>
    <scope>NUCLEOTIDE SEQUENCE</scope>
    <source>
        <strain evidence="1">CC-SYL302</strain>
    </source>
</reference>
<dbReference type="EMBL" id="CP081495">
    <property type="protein sequence ID" value="UYW02151.1"/>
    <property type="molecule type" value="Genomic_DNA"/>
</dbReference>
<evidence type="ECO:0000313" key="1">
    <source>
        <dbReference type="EMBL" id="UYW02151.1"/>
    </source>
</evidence>
<name>A0ABY6M492_9FLAO</name>
<proteinExistence type="predicted"/>
<sequence>MKHLLYCTLSLLLFSCQNKSEIKANITTSDSEFVMYEMSEMAGLMEQMYVENKRLRDRIIANDTLGEMPSYFQEILTRTLTDPSDLDQFYRDHALFFLHQQEQIYSKPQQAKQQFNLSIDACIACHEVKCGGPIPRIKKLYIK</sequence>
<dbReference type="RefSeq" id="WP_264434647.1">
    <property type="nucleotide sequence ID" value="NZ_CP081495.1"/>
</dbReference>
<evidence type="ECO:0008006" key="3">
    <source>
        <dbReference type="Google" id="ProtNLM"/>
    </source>
</evidence>
<keyword evidence="2" id="KW-1185">Reference proteome</keyword>